<name>A7EEA8_SCLS1</name>
<dbReference type="KEGG" id="ssl:SS1G_03648"/>
<dbReference type="Proteomes" id="UP000001312">
    <property type="component" value="Unassembled WGS sequence"/>
</dbReference>
<reference evidence="2" key="1">
    <citation type="journal article" date="2011" name="PLoS Genet.">
        <title>Genomic analysis of the necrotrophic fungal pathogens Sclerotinia sclerotiorum and Botrytis cinerea.</title>
        <authorList>
            <person name="Amselem J."/>
            <person name="Cuomo C.A."/>
            <person name="van Kan J.A."/>
            <person name="Viaud M."/>
            <person name="Benito E.P."/>
            <person name="Couloux A."/>
            <person name="Coutinho P.M."/>
            <person name="de Vries R.P."/>
            <person name="Dyer P.S."/>
            <person name="Fillinger S."/>
            <person name="Fournier E."/>
            <person name="Gout L."/>
            <person name="Hahn M."/>
            <person name="Kohn L."/>
            <person name="Lapalu N."/>
            <person name="Plummer K.M."/>
            <person name="Pradier J.M."/>
            <person name="Quevillon E."/>
            <person name="Sharon A."/>
            <person name="Simon A."/>
            <person name="ten Have A."/>
            <person name="Tudzynski B."/>
            <person name="Tudzynski P."/>
            <person name="Wincker P."/>
            <person name="Andrew M."/>
            <person name="Anthouard V."/>
            <person name="Beever R.E."/>
            <person name="Beffa R."/>
            <person name="Benoit I."/>
            <person name="Bouzid O."/>
            <person name="Brault B."/>
            <person name="Chen Z."/>
            <person name="Choquer M."/>
            <person name="Collemare J."/>
            <person name="Cotton P."/>
            <person name="Danchin E.G."/>
            <person name="Da Silva C."/>
            <person name="Gautier A."/>
            <person name="Giraud C."/>
            <person name="Giraud T."/>
            <person name="Gonzalez C."/>
            <person name="Grossetete S."/>
            <person name="Guldener U."/>
            <person name="Henrissat B."/>
            <person name="Howlett B.J."/>
            <person name="Kodira C."/>
            <person name="Kretschmer M."/>
            <person name="Lappartient A."/>
            <person name="Leroch M."/>
            <person name="Levis C."/>
            <person name="Mauceli E."/>
            <person name="Neuveglise C."/>
            <person name="Oeser B."/>
            <person name="Pearson M."/>
            <person name="Poulain J."/>
            <person name="Poussereau N."/>
            <person name="Quesneville H."/>
            <person name="Rascle C."/>
            <person name="Schumacher J."/>
            <person name="Segurens B."/>
            <person name="Sexton A."/>
            <person name="Silva E."/>
            <person name="Sirven C."/>
            <person name="Soanes D.M."/>
            <person name="Talbot N.J."/>
            <person name="Templeton M."/>
            <person name="Yandava C."/>
            <person name="Yarden O."/>
            <person name="Zeng Q."/>
            <person name="Rollins J.A."/>
            <person name="Lebrun M.H."/>
            <person name="Dickman M."/>
        </authorList>
    </citation>
    <scope>NUCLEOTIDE SEQUENCE [LARGE SCALE GENOMIC DNA]</scope>
    <source>
        <strain evidence="2">ATCC 18683 / 1980 / Ss-1</strain>
    </source>
</reference>
<dbReference type="AlphaFoldDB" id="A7EEA8"/>
<dbReference type="EMBL" id="CH476624">
    <property type="protein sequence ID" value="EDO01174.1"/>
    <property type="molecule type" value="Genomic_DNA"/>
</dbReference>
<keyword evidence="2" id="KW-1185">Reference proteome</keyword>
<sequence>MSPIDPEYWSSLQLPVALKCQYILMVTHLRLSNTNITSLRVICRKRSVGRTYKKRQHRHLIFPATKIMEHSRSGQTYVLFFFIISCKKVKLYHKRIHLPRSK</sequence>
<accession>A7EEA8</accession>
<dbReference type="HOGENOM" id="CLU_2279178_0_0_1"/>
<evidence type="ECO:0000313" key="2">
    <source>
        <dbReference type="Proteomes" id="UP000001312"/>
    </source>
</evidence>
<dbReference type="RefSeq" id="XP_001595559.1">
    <property type="nucleotide sequence ID" value="XM_001595509.1"/>
</dbReference>
<organism evidence="1 2">
    <name type="scientific">Sclerotinia sclerotiorum (strain ATCC 18683 / 1980 / Ss-1)</name>
    <name type="common">White mold</name>
    <name type="synonym">Whetzelinia sclerotiorum</name>
    <dbReference type="NCBI Taxonomy" id="665079"/>
    <lineage>
        <taxon>Eukaryota</taxon>
        <taxon>Fungi</taxon>
        <taxon>Dikarya</taxon>
        <taxon>Ascomycota</taxon>
        <taxon>Pezizomycotina</taxon>
        <taxon>Leotiomycetes</taxon>
        <taxon>Helotiales</taxon>
        <taxon>Sclerotiniaceae</taxon>
        <taxon>Sclerotinia</taxon>
    </lineage>
</organism>
<dbReference type="GeneID" id="5491965"/>
<proteinExistence type="predicted"/>
<evidence type="ECO:0000313" key="1">
    <source>
        <dbReference type="EMBL" id="EDO01174.1"/>
    </source>
</evidence>
<gene>
    <name evidence="1" type="ORF">SS1G_03648</name>
</gene>
<protein>
    <submittedName>
        <fullName evidence="1">Uncharacterized protein</fullName>
    </submittedName>
</protein>
<dbReference type="InParanoid" id="A7EEA8"/>